<sequence>MRPIFLGLSAIGWNVMISSWWDKLLAGFLLATVVLGSCYVLYRIFCKVVRFWRARHQQITVPAAVARHLKALRKKSKPTPRRPGSSEEPKSFGVFLGEIASPPTASQVRLLSKWDILVLDPKQDGVLDALSTAGVASSHILGRLDVRTLVKSDTGSSDDNVIEVLDTIDRTLGGLVGRGPQKILTGVLLAGYRTYLQPVVLNQAARYIHELGLELWLEIEPSLMHCPTERECRETDMSLVKGIVYRNGTIRPDGDRQNYFQMAEMRQVMRAVAAQRTRTFMALWETIQTGNEQQYAVVQRTFNWCRFSNFLCWIGSEAALTDADAAAQQTVEEKPLGALMWLKGEDIMKAHDTWRANDQISQTTCPDIDEELYNSLNSFVPGLREKLQQYPPSNSHEPKDSEARTLLLRSNPGRVLETTQTRHDDSDTQLHPLSVSAGGDDFTGLGCFHLGLAARPKDFADLLLAQRHLRDLNLLQRIEKEELQVIGEHIRGLHNKWSSDPEAPAFCASVKDLLDLLNVNNNDHDRLPCIRVYAGLHSGFSTSSKVQFWGLYDIEPQTGVLDIYLSSKTPDRAGTLLHTFLSSRGLSRAECFAAEFAMADQQGSISRTWRLPTRLVNDLEQLSPEETILFLRRLILTRCPDNSLFLARLRECCEYQLMEVPTLAQLRKLSSTMYLGGHISPRDLVVARLDWLRDKGCWHPDPAMAVSIFEDVETRVHKVLMNGETELLAQLGVVIQAILQKDQIDGRADIFALSVFCAFRKLAVDEIYLEVLDRNPLPNHAADQAACFAENFALGSRCESFFDTTARSLGRVISDRYRSYYMLHQPPRREEGFTDLPSAYAPMQIDLDPQDGKEVVPAYYEITFLGIFAVPALIDIMLLTTIGRGLYLTTFMTSTEKTMATTALMLALLVCGAVGSWITSGGCYYLYANAFPAMNMFCLTRFVAGIAIVLIGGSVGFIVIAVLKGITAALVFFFYFAMLTTYLLTLAALSIYQVPGSSFQSGRTVIMLCIPILFISPIVSLWTEHDIAVYFCVLSIFLLSLLYGARKTMSQWSTWYLNIPHVTDVEVCSWYVDKIVESGCSSENLEDVATGPHPRKALHAAVLKECSRHFWTKAATNPLVLKLAKGYSSTMFLMSWYCRFKRTRMPLPYSATWNLTLKAALENMTNMQKGLKLHGAFLHWRHTGSDIMSGLLYFVVALLDKWAALVSGGAMVGLSAASSAEYRLAVGFGLCYYLIGAVSLDTVSQPLWTAANENTDQPITSLRFLRQATKNDVRARQALYWKSLTKFFFMHIWGISITSALMWTFEGSRNATIMYLAYLGAYTGLLWYQYNKIYCGNDSAKCLTVACTIGLPIGIVLHVYLPYFAFSGAISLAIGTWIAAIYSMRLSKIGWPSIFWSSSATQSSIGDVETKSLPPFYFASSLEPYSEISQATLCQTFDSICDLKAEERYNLQPSEHPGARVLETLLDQSISSKSDILTRAFPSSRFMLQEIAGHWTAGRTIVELVSTRYLPHNEQKLRSISRKNGDGLHIFVFLGLDLDGDEWTINIHKNRKIVAELVVQATFEAQLGLSHDHAMLAELLVVSDRGGDKLVLPEGIKQQLETSTRERTRVIGNWDRSLLRYLLLGIDCERDWDHLPQQVRSFLLKRCCGQSESMSPVVEGWIRSRICPTDSIDPLEFVARCNLGATSMLSLYAFASSVNGHGLWDEDESPISDPSYERLLGSASLPAVAGPRSMLEQVQRRASAFIQSIKICIKFLCISLTADPEYQRELHYMIHGKPVLIKWPVTFFLDGIWSFCKVLQGYIIPLVLFHGREKVARLHNDMRGMKTVIHKSRIVIESLNGPSTCFLAAQPGGASRLSQYSGRHDHEPSDCKQLMAINTYTDKLTLRQREEFRDQQVVNMFTYEYNQDGKKLSQKFPIQRQCLKGDLTGEIVQYDERGYISTGSTLRGVNPVKFTYWYRSSAKFEDELLRGEYIFPHITIRVSWSMPGRKDPRRLDEWIPFTKVTEATFVQGSEIHHASWTYEHKSHPEISTTLNGELIATPEMIRDDWFHVLKKPSKCGFLNDNPLLSFSSGKSSFLSRMLGFNVKRYPISTSQARTRLWKTWKGGKELDAVTARWLDEGLLRSDRVLKSYWKNRDRGRLNAAKEYLDAQADTIMARVDVDPEISSWVHIAFKISDFYSFGQGGDSRINTRTLSTQLRDSDDELHILAMDTSTWPNEPGGVSACRRDMVNDLKTIKWHVVAESANDYGVPKFQIERNVQSLTVIPQWGLDFLNPTHGILENIIDSAVVQRSFDTRAADIEKNFLPILTSLVRCSRTLHMTRYHVEEATKALCDLNTYFESSRNWNDVWDSDIVKQKWRELWLDEDMDDTFPISKWWDFEKPTMLQMDQALNLWHRYLFIFSIPVPEKIPDVFQASHHFTGATYGILCKVKRQCTLHIWDHCISFRELTNFMSSAVSFDTPFVNSSLISLGLMGCILLEHHADVVLPCAAYFNPGWEIELGTAEGVLEHRKTFARKIDPVVNGICNMERFEPIEKVKTDKPTAVMLSHVQYIKDIKNAILAADFIVNKWGFTDYSLHIYGDMERAASYSTECQELIASKGLRDHCVLKGLGNPSLVLQDAWLFLNSSLSEGLPLAMGEAALTGTPVVCTDVGASFCVVTDGETGNRFSEVVPPNDSESLARAQISILGLLGRWSVYAEDAPGSPPQVLAYPNPSPEEVKQITQRMYDKTVQRRRLGMLGRENVLKNFSSDRYLREHEQMLWIGKHRSRTYHARTSKPTSVVQSSAYFAVEKSTFGVNLITPPLQSPRMTPDSWSLSSQLEPKGKLRKKNRRIPYERRHTHNSMASSRVDSDDIVIEGDAV</sequence>
<feature type="transmembrane region" description="Helical" evidence="2">
    <location>
        <begin position="24"/>
        <end position="45"/>
    </location>
</feature>
<feature type="transmembrane region" description="Helical" evidence="2">
    <location>
        <begin position="1191"/>
        <end position="1216"/>
    </location>
</feature>
<feature type="transmembrane region" description="Helical" evidence="2">
    <location>
        <begin position="1311"/>
        <end position="1330"/>
    </location>
</feature>
<feature type="transmembrane region" description="Helical" evidence="2">
    <location>
        <begin position="1004"/>
        <end position="1022"/>
    </location>
</feature>
<dbReference type="OrthoDB" id="2582433at2759"/>
<organism evidence="3 4">
    <name type="scientific">Cadophora malorum</name>
    <dbReference type="NCBI Taxonomy" id="108018"/>
    <lineage>
        <taxon>Eukaryota</taxon>
        <taxon>Fungi</taxon>
        <taxon>Dikarya</taxon>
        <taxon>Ascomycota</taxon>
        <taxon>Pezizomycotina</taxon>
        <taxon>Leotiomycetes</taxon>
        <taxon>Helotiales</taxon>
        <taxon>Ploettnerulaceae</taxon>
        <taxon>Cadophora</taxon>
    </lineage>
</organism>
<feature type="transmembrane region" description="Helical" evidence="2">
    <location>
        <begin position="939"/>
        <end position="963"/>
    </location>
</feature>
<dbReference type="SUPFAM" id="SSF53756">
    <property type="entry name" value="UDP-Glycosyltransferase/glycogen phosphorylase"/>
    <property type="match status" value="1"/>
</dbReference>
<dbReference type="EMBL" id="JAFJYH010000033">
    <property type="protein sequence ID" value="KAG4423520.1"/>
    <property type="molecule type" value="Genomic_DNA"/>
</dbReference>
<keyword evidence="2" id="KW-0472">Membrane</keyword>
<evidence type="ECO:0008006" key="5">
    <source>
        <dbReference type="Google" id="ProtNLM"/>
    </source>
</evidence>
<comment type="caution">
    <text evidence="3">The sequence shown here is derived from an EMBL/GenBank/DDBJ whole genome shotgun (WGS) entry which is preliminary data.</text>
</comment>
<feature type="transmembrane region" description="Helical" evidence="2">
    <location>
        <begin position="1342"/>
        <end position="1360"/>
    </location>
</feature>
<keyword evidence="4" id="KW-1185">Reference proteome</keyword>
<protein>
    <recommendedName>
        <fullName evidence="5">Glycosyl transferase</fullName>
    </recommendedName>
</protein>
<proteinExistence type="predicted"/>
<feature type="transmembrane region" description="Helical" evidence="2">
    <location>
        <begin position="969"/>
        <end position="992"/>
    </location>
</feature>
<evidence type="ECO:0000313" key="3">
    <source>
        <dbReference type="EMBL" id="KAG4423520.1"/>
    </source>
</evidence>
<accession>A0A8H7WEW3</accession>
<dbReference type="Pfam" id="PF13692">
    <property type="entry name" value="Glyco_trans_1_4"/>
    <property type="match status" value="1"/>
</dbReference>
<name>A0A8H7WEW3_9HELO</name>
<feature type="transmembrane region" description="Helical" evidence="2">
    <location>
        <begin position="903"/>
        <end position="927"/>
    </location>
</feature>
<keyword evidence="2" id="KW-1133">Transmembrane helix</keyword>
<feature type="transmembrane region" description="Helical" evidence="2">
    <location>
        <begin position="862"/>
        <end position="883"/>
    </location>
</feature>
<reference evidence="3" key="1">
    <citation type="submission" date="2021-02" db="EMBL/GenBank/DDBJ databases">
        <title>Genome sequence Cadophora malorum strain M34.</title>
        <authorList>
            <person name="Stefanovic E."/>
            <person name="Vu D."/>
            <person name="Scully C."/>
            <person name="Dijksterhuis J."/>
            <person name="Roader J."/>
            <person name="Houbraken J."/>
        </authorList>
    </citation>
    <scope>NUCLEOTIDE SEQUENCE</scope>
    <source>
        <strain evidence="3">M34</strain>
    </source>
</reference>
<feature type="transmembrane region" description="Helical" evidence="2">
    <location>
        <begin position="1222"/>
        <end position="1240"/>
    </location>
</feature>
<feature type="region of interest" description="Disordered" evidence="1">
    <location>
        <begin position="2805"/>
        <end position="2830"/>
    </location>
</feature>
<evidence type="ECO:0000256" key="2">
    <source>
        <dbReference type="SAM" id="Phobius"/>
    </source>
</evidence>
<evidence type="ECO:0000313" key="4">
    <source>
        <dbReference type="Proteomes" id="UP000664132"/>
    </source>
</evidence>
<feature type="transmembrane region" description="Helical" evidence="2">
    <location>
        <begin position="1284"/>
        <end position="1305"/>
    </location>
</feature>
<dbReference type="Gene3D" id="3.40.50.2000">
    <property type="entry name" value="Glycogen Phosphorylase B"/>
    <property type="match status" value="1"/>
</dbReference>
<gene>
    <name evidence="3" type="ORF">IFR04_003343</name>
</gene>
<keyword evidence="2" id="KW-0812">Transmembrane</keyword>
<dbReference type="PANTHER" id="PTHR12526">
    <property type="entry name" value="GLYCOSYLTRANSFERASE"/>
    <property type="match status" value="1"/>
</dbReference>
<feature type="transmembrane region" description="Helical" evidence="2">
    <location>
        <begin position="1028"/>
        <end position="1045"/>
    </location>
</feature>
<evidence type="ECO:0000256" key="1">
    <source>
        <dbReference type="SAM" id="MobiDB-lite"/>
    </source>
</evidence>
<dbReference type="PANTHER" id="PTHR12526:SF604">
    <property type="entry name" value="TRANSFERASE, PUTATIVE (AFU_ORTHOLOGUE AFUA_4G14070)-RELATED"/>
    <property type="match status" value="1"/>
</dbReference>
<dbReference type="Proteomes" id="UP000664132">
    <property type="component" value="Unassembled WGS sequence"/>
</dbReference>